<keyword evidence="8" id="KW-1185">Reference proteome</keyword>
<dbReference type="GO" id="GO:0044384">
    <property type="term" value="C:host outer membrane"/>
    <property type="evidence" value="ECO:0007669"/>
    <property type="project" value="InterPro"/>
</dbReference>
<dbReference type="PANTHER" id="PTHR35892">
    <property type="entry name" value="OUTER MEMBRANE PROTEIN PAGN-RELATED"/>
    <property type="match status" value="1"/>
</dbReference>
<comment type="subcellular location">
    <subcellularLocation>
        <location evidence="1">Membrane</location>
        <topology evidence="1">Multi-pass membrane protein</topology>
    </subcellularLocation>
</comment>
<dbReference type="AlphaFoldDB" id="A0A9X2W8Y4"/>
<keyword evidence="2" id="KW-1134">Transmembrane beta strand</keyword>
<keyword evidence="3" id="KW-0812">Transmembrane</keyword>
<dbReference type="PROSITE" id="PS00695">
    <property type="entry name" value="ENT_VIR_OMP_2"/>
    <property type="match status" value="1"/>
</dbReference>
<keyword evidence="5" id="KW-0472">Membrane</keyword>
<dbReference type="PRINTS" id="PR00316">
    <property type="entry name" value="ENTEROVIROMP"/>
</dbReference>
<dbReference type="InterPro" id="IPR011250">
    <property type="entry name" value="OMP/PagP_B-barrel"/>
</dbReference>
<keyword evidence="4 6" id="KW-0732">Signal</keyword>
<proteinExistence type="predicted"/>
<dbReference type="PANTHER" id="PTHR35892:SF2">
    <property type="entry name" value="OUTER MEMBRANE PROTEIN PAGN"/>
    <property type="match status" value="1"/>
</dbReference>
<comment type="caution">
    <text evidence="7">The sequence shown here is derived from an EMBL/GenBank/DDBJ whole genome shotgun (WGS) entry which is preliminary data.</text>
</comment>
<evidence type="ECO:0000313" key="8">
    <source>
        <dbReference type="Proteomes" id="UP001150641"/>
    </source>
</evidence>
<feature type="signal peptide" evidence="6">
    <location>
        <begin position="1"/>
        <end position="21"/>
    </location>
</feature>
<dbReference type="EMBL" id="JALHAP010000078">
    <property type="protein sequence ID" value="MCT4702343.1"/>
    <property type="molecule type" value="Genomic_DNA"/>
</dbReference>
<feature type="chain" id="PRO_5040980116" evidence="6">
    <location>
        <begin position="22"/>
        <end position="186"/>
    </location>
</feature>
<dbReference type="GO" id="GO:0016020">
    <property type="term" value="C:membrane"/>
    <property type="evidence" value="ECO:0007669"/>
    <property type="project" value="UniProtKB-SubCell"/>
</dbReference>
<dbReference type="SUPFAM" id="SSF56925">
    <property type="entry name" value="OMPA-like"/>
    <property type="match status" value="1"/>
</dbReference>
<protein>
    <submittedName>
        <fullName evidence="7">Ail/Lom family outer membrane beta-barrel protein</fullName>
    </submittedName>
</protein>
<evidence type="ECO:0000256" key="2">
    <source>
        <dbReference type="ARBA" id="ARBA00022452"/>
    </source>
</evidence>
<dbReference type="InterPro" id="IPR000758">
    <property type="entry name" value="Enterovir_OMP"/>
</dbReference>
<evidence type="ECO:0000256" key="1">
    <source>
        <dbReference type="ARBA" id="ARBA00004141"/>
    </source>
</evidence>
<gene>
    <name evidence="7" type="ORF">MUA00_11135</name>
</gene>
<dbReference type="Proteomes" id="UP001150641">
    <property type="component" value="Unassembled WGS sequence"/>
</dbReference>
<dbReference type="RefSeq" id="WP_271123117.1">
    <property type="nucleotide sequence ID" value="NZ_JALHAN010000065.1"/>
</dbReference>
<dbReference type="InterPro" id="IPR051723">
    <property type="entry name" value="Bact_OM_Invasion-Related"/>
</dbReference>
<evidence type="ECO:0000256" key="3">
    <source>
        <dbReference type="ARBA" id="ARBA00022692"/>
    </source>
</evidence>
<evidence type="ECO:0000256" key="4">
    <source>
        <dbReference type="ARBA" id="ARBA00022729"/>
    </source>
</evidence>
<name>A0A9X2W8Y4_9ENTR</name>
<organism evidence="7 8">
    <name type="scientific">Dryocola boscaweniae</name>
    <dbReference type="NCBI Taxonomy" id="2925397"/>
    <lineage>
        <taxon>Bacteria</taxon>
        <taxon>Pseudomonadati</taxon>
        <taxon>Pseudomonadota</taxon>
        <taxon>Gammaproteobacteria</taxon>
        <taxon>Enterobacterales</taxon>
        <taxon>Enterobacteriaceae</taxon>
        <taxon>Dryocola</taxon>
    </lineage>
</organism>
<sequence>MKKFPLAILLATSMASGMVLADNHTISAGYAQSKVEGFKNIRGMNLQYRYEFGSPLSVLGSFSYMKGDEQQNYFAFGNSVNNSIDAKYYSLLAGPAYRINEYVSLYALGGVAYAKATGTTKWANVTNDYVGYESISEKSTSFAYGFGVILNPVANFSVNVGYEGTQADLDGGRSINGFNVGVGYRF</sequence>
<evidence type="ECO:0000256" key="6">
    <source>
        <dbReference type="SAM" id="SignalP"/>
    </source>
</evidence>
<evidence type="ECO:0000256" key="5">
    <source>
        <dbReference type="ARBA" id="ARBA00023136"/>
    </source>
</evidence>
<evidence type="ECO:0000313" key="7">
    <source>
        <dbReference type="EMBL" id="MCT4702343.1"/>
    </source>
</evidence>
<reference evidence="7" key="1">
    <citation type="submission" date="2022-03" db="EMBL/GenBank/DDBJ databases">
        <title>Proposal of a novel genus Dryocolo and two novel species.</title>
        <authorList>
            <person name="Maddock D.W."/>
            <person name="Brady C.L."/>
            <person name="Denman S."/>
            <person name="Arnold D."/>
        </authorList>
    </citation>
    <scope>NUCLEOTIDE SEQUENCE</scope>
    <source>
        <strain evidence="7">H6W4</strain>
    </source>
</reference>
<dbReference type="Pfam" id="PF06316">
    <property type="entry name" value="Ail_Lom"/>
    <property type="match status" value="1"/>
</dbReference>
<accession>A0A9X2W8Y4</accession>
<dbReference type="Gene3D" id="2.40.160.20">
    <property type="match status" value="1"/>
</dbReference>